<evidence type="ECO:0000256" key="2">
    <source>
        <dbReference type="ARBA" id="ARBA00006676"/>
    </source>
</evidence>
<dbReference type="EMBL" id="WHPD01000558">
    <property type="protein sequence ID" value="MPV87534.1"/>
    <property type="molecule type" value="Genomic_DNA"/>
</dbReference>
<dbReference type="EC" id="3.5.4.4" evidence="7"/>
<reference evidence="7 8" key="1">
    <citation type="submission" date="2019-10" db="EMBL/GenBank/DDBJ databases">
        <title>Georgenia wutianyii sp. nov. and Georgenia yuyongxinii sp. nov. isolated from plateau pika (Ochotona curzoniae) in the Qinghai-Tibet plateau of China.</title>
        <authorList>
            <person name="Tian Z."/>
        </authorList>
    </citation>
    <scope>NUCLEOTIDE SEQUENCE [LARGE SCALE GENOMIC DNA]</scope>
    <source>
        <strain evidence="7 8">JCM 15130</strain>
    </source>
</reference>
<comment type="cofactor">
    <cofactor evidence="1">
        <name>Zn(2+)</name>
        <dbReference type="ChEBI" id="CHEBI:29105"/>
    </cofactor>
</comment>
<dbReference type="PANTHER" id="PTHR43114">
    <property type="entry name" value="ADENINE DEAMINASE"/>
    <property type="match status" value="1"/>
</dbReference>
<dbReference type="InterPro" id="IPR006650">
    <property type="entry name" value="A/AMP_deam_AS"/>
</dbReference>
<dbReference type="SUPFAM" id="SSF51556">
    <property type="entry name" value="Metallo-dependent hydrolases"/>
    <property type="match status" value="1"/>
</dbReference>
<accession>A0A7J9UUW7</accession>
<dbReference type="Gene3D" id="3.20.20.140">
    <property type="entry name" value="Metal-dependent hydrolases"/>
    <property type="match status" value="1"/>
</dbReference>
<dbReference type="Pfam" id="PF00962">
    <property type="entry name" value="A_deaminase"/>
    <property type="match status" value="1"/>
</dbReference>
<dbReference type="InterPro" id="IPR001365">
    <property type="entry name" value="A_deaminase_dom"/>
</dbReference>
<organism evidence="7 8">
    <name type="scientific">Georgenia ruanii</name>
    <dbReference type="NCBI Taxonomy" id="348442"/>
    <lineage>
        <taxon>Bacteria</taxon>
        <taxon>Bacillati</taxon>
        <taxon>Actinomycetota</taxon>
        <taxon>Actinomycetes</taxon>
        <taxon>Micrococcales</taxon>
        <taxon>Bogoriellaceae</taxon>
        <taxon>Georgenia</taxon>
    </lineage>
</organism>
<evidence type="ECO:0000256" key="3">
    <source>
        <dbReference type="ARBA" id="ARBA00022723"/>
    </source>
</evidence>
<keyword evidence="8" id="KW-1185">Reference proteome</keyword>
<evidence type="ECO:0000256" key="1">
    <source>
        <dbReference type="ARBA" id="ARBA00001947"/>
    </source>
</evidence>
<dbReference type="AlphaFoldDB" id="A0A7J9UUW7"/>
<sequence>MRDLQALPKAHLHLHFTGSMRLATLSELAREQGIVLPEHLLDNQALHVPADQRGWFRFQRSYDAARAVVRSEDALRRIVREAAEDDAAEGSRRLEIQVDPTSYAPFVGGITPALEIILDEAALASAATGVEVGVIVAASRTRHPLDARTLARLAAAHAGDGPGQVIGFGLSNDERRGNTADFAPAFRIARHAGLAGVPHGGELLGPEHVRDVVAHLKPARLGHGVRSAEDPDLLARLVDAGIALEVCPTSNVSLGVYPDPAHVPLPQLLDAGAQVALGADDPLLFRSRLADQYRIARDVHGLDDDALADLARSSIRASLASERSKQAMLTDVDAWLARDPVPAA</sequence>
<dbReference type="InterPro" id="IPR032466">
    <property type="entry name" value="Metal_Hydrolase"/>
</dbReference>
<dbReference type="RefSeq" id="WP_152230079.1">
    <property type="nucleotide sequence ID" value="NZ_BAAAOT010000007.1"/>
</dbReference>
<dbReference type="GO" id="GO:0046872">
    <property type="term" value="F:metal ion binding"/>
    <property type="evidence" value="ECO:0007669"/>
    <property type="project" value="UniProtKB-KW"/>
</dbReference>
<dbReference type="OrthoDB" id="9779574at2"/>
<dbReference type="PANTHER" id="PTHR43114:SF6">
    <property type="entry name" value="ADENINE DEAMINASE"/>
    <property type="match status" value="1"/>
</dbReference>
<name>A0A7J9UUW7_9MICO</name>
<feature type="domain" description="Adenosine deaminase" evidence="6">
    <location>
        <begin position="8"/>
        <end position="335"/>
    </location>
</feature>
<dbReference type="GO" id="GO:0016814">
    <property type="term" value="F:hydrolase activity, acting on carbon-nitrogen (but not peptide) bonds, in cyclic amidines"/>
    <property type="evidence" value="ECO:0007669"/>
    <property type="project" value="UniProtKB-ARBA"/>
</dbReference>
<evidence type="ECO:0000259" key="6">
    <source>
        <dbReference type="Pfam" id="PF00962"/>
    </source>
</evidence>
<evidence type="ECO:0000313" key="7">
    <source>
        <dbReference type="EMBL" id="MPV87534.1"/>
    </source>
</evidence>
<evidence type="ECO:0000256" key="4">
    <source>
        <dbReference type="ARBA" id="ARBA00022801"/>
    </source>
</evidence>
<protein>
    <submittedName>
        <fullName evidence="7">Adenosine deaminase</fullName>
        <ecNumber evidence="7">3.5.4.4</ecNumber>
    </submittedName>
</protein>
<keyword evidence="4 7" id="KW-0378">Hydrolase</keyword>
<dbReference type="NCBIfam" id="NF006849">
    <property type="entry name" value="PRK09358.1-5"/>
    <property type="match status" value="1"/>
</dbReference>
<evidence type="ECO:0000313" key="8">
    <source>
        <dbReference type="Proteomes" id="UP000429644"/>
    </source>
</evidence>
<dbReference type="Proteomes" id="UP000429644">
    <property type="component" value="Unassembled WGS sequence"/>
</dbReference>
<keyword evidence="3" id="KW-0479">Metal-binding</keyword>
<evidence type="ECO:0000256" key="5">
    <source>
        <dbReference type="ARBA" id="ARBA00022833"/>
    </source>
</evidence>
<dbReference type="InterPro" id="IPR006330">
    <property type="entry name" value="Ado/ade_deaminase"/>
</dbReference>
<dbReference type="GO" id="GO:0019239">
    <property type="term" value="F:deaminase activity"/>
    <property type="evidence" value="ECO:0007669"/>
    <property type="project" value="InterPro"/>
</dbReference>
<proteinExistence type="inferred from homology"/>
<dbReference type="GO" id="GO:0009168">
    <property type="term" value="P:purine ribonucleoside monophosphate biosynthetic process"/>
    <property type="evidence" value="ECO:0007669"/>
    <property type="project" value="InterPro"/>
</dbReference>
<dbReference type="NCBIfam" id="TIGR01430">
    <property type="entry name" value="aden_deam"/>
    <property type="match status" value="1"/>
</dbReference>
<comment type="similarity">
    <text evidence="2">Belongs to the metallo-dependent hydrolases superfamily. Adenosine and AMP deaminases family.</text>
</comment>
<dbReference type="PROSITE" id="PS00485">
    <property type="entry name" value="A_DEAMINASE"/>
    <property type="match status" value="1"/>
</dbReference>
<gene>
    <name evidence="7" type="ORF">GB882_02545</name>
</gene>
<comment type="caution">
    <text evidence="7">The sequence shown here is derived from an EMBL/GenBank/DDBJ whole genome shotgun (WGS) entry which is preliminary data.</text>
</comment>
<keyword evidence="5" id="KW-0862">Zinc</keyword>